<organism evidence="2 3">
    <name type="scientific">Sphaerisporangium album</name>
    <dbReference type="NCBI Taxonomy" id="509200"/>
    <lineage>
        <taxon>Bacteria</taxon>
        <taxon>Bacillati</taxon>
        <taxon>Actinomycetota</taxon>
        <taxon>Actinomycetes</taxon>
        <taxon>Streptosporangiales</taxon>
        <taxon>Streptosporangiaceae</taxon>
        <taxon>Sphaerisporangium</taxon>
    </lineage>
</organism>
<reference evidence="2 3" key="1">
    <citation type="submission" date="2018-06" db="EMBL/GenBank/DDBJ databases">
        <title>Sphaerisporangium craniellae sp. nov., isolated from a marine sponge in the South China Sea.</title>
        <authorList>
            <person name="Li L."/>
        </authorList>
    </citation>
    <scope>NUCLEOTIDE SEQUENCE [LARGE SCALE GENOMIC DNA]</scope>
    <source>
        <strain evidence="2 3">CCTCC AA 208026</strain>
    </source>
</reference>
<gene>
    <name evidence="2" type="ORF">DQ384_33800</name>
</gene>
<dbReference type="AlphaFoldDB" id="A0A367F2X0"/>
<dbReference type="InterPro" id="IPR029058">
    <property type="entry name" value="AB_hydrolase_fold"/>
</dbReference>
<accession>A0A367F2X0</accession>
<sequence length="247" mass="26793">MATYVLIHGAASDSWYWHLVVPELRARGHDVVTPDLPCGDDSAGFPEYADTVTEAIRAHAGRADSAGHGGLVLVAQSLAGFTAPLVCERVPVDLLVMVAAMVPAPGESAGEWWNNTGQTRAQRELNEREGLPVDRFDEMATFLHDVPPAVVEELLSRKSPGQSGTPFEAPWPLAAWPAVPTRFLLCRDDRFFPAPFLRRVVRDRLGIVPDEMDGGHLPALARPKELAERLEAYRTGHAAPRPPAGGS</sequence>
<keyword evidence="3" id="KW-1185">Reference proteome</keyword>
<name>A0A367F2X0_9ACTN</name>
<dbReference type="EMBL" id="QOIL01000025">
    <property type="protein sequence ID" value="RCG24027.1"/>
    <property type="molecule type" value="Genomic_DNA"/>
</dbReference>
<comment type="caution">
    <text evidence="2">The sequence shown here is derived from an EMBL/GenBank/DDBJ whole genome shotgun (WGS) entry which is preliminary data.</text>
</comment>
<feature type="domain" description="AB hydrolase-1" evidence="1">
    <location>
        <begin position="5"/>
        <end position="228"/>
    </location>
</feature>
<evidence type="ECO:0000259" key="1">
    <source>
        <dbReference type="Pfam" id="PF12697"/>
    </source>
</evidence>
<dbReference type="PANTHER" id="PTHR37017:SF11">
    <property type="entry name" value="ESTERASE_LIPASE_THIOESTERASE DOMAIN-CONTAINING PROTEIN"/>
    <property type="match status" value="1"/>
</dbReference>
<dbReference type="InterPro" id="IPR052897">
    <property type="entry name" value="Sec-Metab_Biosynth_Hydrolase"/>
</dbReference>
<dbReference type="Gene3D" id="3.40.50.1820">
    <property type="entry name" value="alpha/beta hydrolase"/>
    <property type="match status" value="1"/>
</dbReference>
<dbReference type="RefSeq" id="WP_114032934.1">
    <property type="nucleotide sequence ID" value="NZ_QOIL01000025.1"/>
</dbReference>
<dbReference type="OrthoDB" id="9773549at2"/>
<dbReference type="Pfam" id="PF12697">
    <property type="entry name" value="Abhydrolase_6"/>
    <property type="match status" value="1"/>
</dbReference>
<keyword evidence="2" id="KW-0378">Hydrolase</keyword>
<dbReference type="GO" id="GO:0016787">
    <property type="term" value="F:hydrolase activity"/>
    <property type="evidence" value="ECO:0007669"/>
    <property type="project" value="UniProtKB-KW"/>
</dbReference>
<dbReference type="InterPro" id="IPR000073">
    <property type="entry name" value="AB_hydrolase_1"/>
</dbReference>
<evidence type="ECO:0000313" key="3">
    <source>
        <dbReference type="Proteomes" id="UP000253094"/>
    </source>
</evidence>
<evidence type="ECO:0000313" key="2">
    <source>
        <dbReference type="EMBL" id="RCG24027.1"/>
    </source>
</evidence>
<proteinExistence type="predicted"/>
<dbReference type="Proteomes" id="UP000253094">
    <property type="component" value="Unassembled WGS sequence"/>
</dbReference>
<dbReference type="SUPFAM" id="SSF53474">
    <property type="entry name" value="alpha/beta-Hydrolases"/>
    <property type="match status" value="1"/>
</dbReference>
<protein>
    <submittedName>
        <fullName evidence="2">Alpha/beta hydrolase</fullName>
    </submittedName>
</protein>
<dbReference type="PANTHER" id="PTHR37017">
    <property type="entry name" value="AB HYDROLASE-1 DOMAIN-CONTAINING PROTEIN-RELATED"/>
    <property type="match status" value="1"/>
</dbReference>